<evidence type="ECO:0000256" key="1">
    <source>
        <dbReference type="SAM" id="MobiDB-lite"/>
    </source>
</evidence>
<dbReference type="AlphaFoldDB" id="A0A7J7KDI6"/>
<feature type="region of interest" description="Disordered" evidence="1">
    <location>
        <begin position="98"/>
        <end position="131"/>
    </location>
</feature>
<protein>
    <submittedName>
        <fullName evidence="2">Uncharacterized protein</fullName>
    </submittedName>
</protein>
<accession>A0A7J7KDI6</accession>
<evidence type="ECO:0000313" key="3">
    <source>
        <dbReference type="Proteomes" id="UP000593567"/>
    </source>
</evidence>
<gene>
    <name evidence="2" type="ORF">EB796_004964</name>
</gene>
<organism evidence="2 3">
    <name type="scientific">Bugula neritina</name>
    <name type="common">Brown bryozoan</name>
    <name type="synonym">Sertularia neritina</name>
    <dbReference type="NCBI Taxonomy" id="10212"/>
    <lineage>
        <taxon>Eukaryota</taxon>
        <taxon>Metazoa</taxon>
        <taxon>Spiralia</taxon>
        <taxon>Lophotrochozoa</taxon>
        <taxon>Bryozoa</taxon>
        <taxon>Gymnolaemata</taxon>
        <taxon>Cheilostomatida</taxon>
        <taxon>Flustrina</taxon>
        <taxon>Buguloidea</taxon>
        <taxon>Bugulidae</taxon>
        <taxon>Bugula</taxon>
    </lineage>
</organism>
<keyword evidence="3" id="KW-1185">Reference proteome</keyword>
<evidence type="ECO:0000313" key="2">
    <source>
        <dbReference type="EMBL" id="KAF6036722.1"/>
    </source>
</evidence>
<proteinExistence type="predicted"/>
<feature type="compositionally biased region" description="Polar residues" evidence="1">
    <location>
        <begin position="110"/>
        <end position="123"/>
    </location>
</feature>
<name>A0A7J7KDI6_BUGNE</name>
<dbReference type="OrthoDB" id="166212at2759"/>
<comment type="caution">
    <text evidence="2">The sequence shown here is derived from an EMBL/GenBank/DDBJ whole genome shotgun (WGS) entry which is preliminary data.</text>
</comment>
<dbReference type="Proteomes" id="UP000593567">
    <property type="component" value="Unassembled WGS sequence"/>
</dbReference>
<reference evidence="2" key="1">
    <citation type="submission" date="2020-06" db="EMBL/GenBank/DDBJ databases">
        <title>Draft genome of Bugula neritina, a colonial animal packing powerful symbionts and potential medicines.</title>
        <authorList>
            <person name="Rayko M."/>
        </authorList>
    </citation>
    <scope>NUCLEOTIDE SEQUENCE [LARGE SCALE GENOMIC DNA]</scope>
    <source>
        <strain evidence="2">Kwan_BN1</strain>
    </source>
</reference>
<sequence length="267" mass="30036">MKYMETRTINVAQRRRRLQKELESADPYVTRKKLLDFVSVRKPQTTSNWTTTAKIENSLKTDCGKTVEYQKTAIIDLQAKDIDAESKDVATEEDASVTAKSVPTMKGRAQTATCRSTRKSLTSGKPVRPHTAKVISTQPEEEFDLYRARKSAVNKVVPPFVQVDSLHAGQTYGMRSLLPPEIQGEPAALVSAGCEVIQINKKFFARYLDDNMMNIIALKAKAYPSEDELLKRLDVNLQWEEYCAIVMCGYLDSKVVGFRGSHIVQPQ</sequence>
<dbReference type="EMBL" id="VXIV02000684">
    <property type="protein sequence ID" value="KAF6036722.1"/>
    <property type="molecule type" value="Genomic_DNA"/>
</dbReference>